<dbReference type="Proteomes" id="UP000198432">
    <property type="component" value="Unassembled WGS sequence"/>
</dbReference>
<protein>
    <submittedName>
        <fullName evidence="1">Uncharacterized protein</fullName>
    </submittedName>
</protein>
<dbReference type="OrthoDB" id="6691177at2"/>
<sequence length="476" mass="55167">MLFSEEYNIPVTELDTWFDPILERDVKLFIDPFLVYQTENPYFKSSYNKITNFFNIAFERAAEAEETSSDLRYKSLLRMTLFPEVKEICLGYASNNTAGAGAGPGFSKAIVGAIYDTIRLGLTDLKHFERIGLFNEGFGPDRISDITANLIKEDLVTYTQKICTDLKIKMQEVLLTNYKYDYTYGRWQDKNVILPYNSYYKRGVLLVPKEFLGRLPSINTDDFFDYCWDNNSEEIREQFSISLKSEVDKAKIIQIAREKQEWVRDYESFLENMRPLGYDLVTDPRGVYNWYKSTKEFAKKFPTVISATDNQSFNKAIKVIVDQFTHFIENNSGYKLLWDTNYKRPKTEEATQLLFTGITKHYCQANNIDISREVNLGRGPVDFKFSKGYSSRALLEVKLARNTKYLHGLEKQLIKYLEVEEITLGYFMIVCHNEDEMKKAQELEQVVADLQSKHSLELSLVIIDATPSKPSASNIL</sequence>
<gene>
    <name evidence="1" type="ORF">SAMN06296052_11915</name>
</gene>
<organism evidence="1 2">
    <name type="scientific">Pontibacter ummariensis</name>
    <dbReference type="NCBI Taxonomy" id="1610492"/>
    <lineage>
        <taxon>Bacteria</taxon>
        <taxon>Pseudomonadati</taxon>
        <taxon>Bacteroidota</taxon>
        <taxon>Cytophagia</taxon>
        <taxon>Cytophagales</taxon>
        <taxon>Hymenobacteraceae</taxon>
        <taxon>Pontibacter</taxon>
    </lineage>
</organism>
<reference evidence="2" key="1">
    <citation type="submission" date="2017-06" db="EMBL/GenBank/DDBJ databases">
        <authorList>
            <person name="Varghese N."/>
            <person name="Submissions S."/>
        </authorList>
    </citation>
    <scope>NUCLEOTIDE SEQUENCE [LARGE SCALE GENOMIC DNA]</scope>
    <source>
        <strain evidence="2">NKM1</strain>
    </source>
</reference>
<keyword evidence="2" id="KW-1185">Reference proteome</keyword>
<dbReference type="AlphaFoldDB" id="A0A239IUG0"/>
<dbReference type="EMBL" id="FZOQ01000019">
    <property type="protein sequence ID" value="SNS97209.1"/>
    <property type="molecule type" value="Genomic_DNA"/>
</dbReference>
<name>A0A239IUG0_9BACT</name>
<accession>A0A239IUG0</accession>
<evidence type="ECO:0000313" key="2">
    <source>
        <dbReference type="Proteomes" id="UP000198432"/>
    </source>
</evidence>
<dbReference type="RefSeq" id="WP_089320644.1">
    <property type="nucleotide sequence ID" value="NZ_FZOQ01000019.1"/>
</dbReference>
<evidence type="ECO:0000313" key="1">
    <source>
        <dbReference type="EMBL" id="SNS97209.1"/>
    </source>
</evidence>
<proteinExistence type="predicted"/>